<sequence>MLTTLPFDPLPRRAPTATEPLTVNLRRLPADVHVPAHSHDWAQLAFPLRGALRIAAAGMAWLVPAFRAVWIPPHIEHEVVMLGQVETRTVNITVDAAPLPLDACSVVEVSDLMRALIEALSGLGEGESLRRQQMIALLLSEIGRAPPLSLGLPLPRDRRLQALCGALFDDPADNRPLADWAARVGASERTLARLFADELKMSFGAWRQQLRLARALDLIGRGRPSGEVAAELGYASPAAFSAMFKRAFGVPPGQFMRSRERAG</sequence>
<dbReference type="FunFam" id="1.10.10.60:FF:000132">
    <property type="entry name" value="AraC family transcriptional regulator"/>
    <property type="match status" value="1"/>
</dbReference>
<keyword evidence="2" id="KW-0805">Transcription regulation</keyword>
<dbReference type="AlphaFoldDB" id="A0A495VPH0"/>
<evidence type="ECO:0000256" key="1">
    <source>
        <dbReference type="ARBA" id="ARBA00022491"/>
    </source>
</evidence>
<dbReference type="PROSITE" id="PS01124">
    <property type="entry name" value="HTH_ARAC_FAMILY_2"/>
    <property type="match status" value="1"/>
</dbReference>
<evidence type="ECO:0000256" key="4">
    <source>
        <dbReference type="ARBA" id="ARBA00023163"/>
    </source>
</evidence>
<dbReference type="EMBL" id="RBXP01000017">
    <property type="protein sequence ID" value="RKT50810.1"/>
    <property type="molecule type" value="Genomic_DNA"/>
</dbReference>
<dbReference type="Pfam" id="PF12833">
    <property type="entry name" value="HTH_18"/>
    <property type="match status" value="1"/>
</dbReference>
<keyword evidence="7" id="KW-1185">Reference proteome</keyword>
<evidence type="ECO:0000313" key="7">
    <source>
        <dbReference type="Proteomes" id="UP000270626"/>
    </source>
</evidence>
<evidence type="ECO:0000259" key="5">
    <source>
        <dbReference type="PROSITE" id="PS01124"/>
    </source>
</evidence>
<reference evidence="6 7" key="1">
    <citation type="submission" date="2018-10" db="EMBL/GenBank/DDBJ databases">
        <title>Genomic Encyclopedia of Type Strains, Phase IV (KMG-IV): sequencing the most valuable type-strain genomes for metagenomic binning, comparative biology and taxonomic classification.</title>
        <authorList>
            <person name="Goeker M."/>
        </authorList>
    </citation>
    <scope>NUCLEOTIDE SEQUENCE [LARGE SCALE GENOMIC DNA]</scope>
    <source>
        <strain evidence="6 7">DSM 23841</strain>
    </source>
</reference>
<dbReference type="PANTHER" id="PTHR11019">
    <property type="entry name" value="HTH-TYPE TRANSCRIPTIONAL REGULATOR NIMR"/>
    <property type="match status" value="1"/>
</dbReference>
<protein>
    <submittedName>
        <fullName evidence="6">AraC family transcriptional regulator</fullName>
    </submittedName>
</protein>
<dbReference type="InterPro" id="IPR011051">
    <property type="entry name" value="RmlC_Cupin_sf"/>
</dbReference>
<dbReference type="InterPro" id="IPR003313">
    <property type="entry name" value="AraC-bd"/>
</dbReference>
<name>A0A495VPH0_9RHOO</name>
<proteinExistence type="predicted"/>
<dbReference type="Proteomes" id="UP000270626">
    <property type="component" value="Unassembled WGS sequence"/>
</dbReference>
<feature type="domain" description="HTH araC/xylS-type" evidence="5">
    <location>
        <begin position="161"/>
        <end position="258"/>
    </location>
</feature>
<dbReference type="Gene3D" id="1.10.10.60">
    <property type="entry name" value="Homeodomain-like"/>
    <property type="match status" value="2"/>
</dbReference>
<dbReference type="Gene3D" id="2.60.120.10">
    <property type="entry name" value="Jelly Rolls"/>
    <property type="match status" value="1"/>
</dbReference>
<dbReference type="OrthoDB" id="9804543at2"/>
<evidence type="ECO:0000256" key="2">
    <source>
        <dbReference type="ARBA" id="ARBA00023015"/>
    </source>
</evidence>
<accession>A0A495VPH0</accession>
<dbReference type="SUPFAM" id="SSF51182">
    <property type="entry name" value="RmlC-like cupins"/>
    <property type="match status" value="1"/>
</dbReference>
<dbReference type="InterPro" id="IPR018060">
    <property type="entry name" value="HTH_AraC"/>
</dbReference>
<keyword evidence="3" id="KW-0238">DNA-binding</keyword>
<dbReference type="InterPro" id="IPR009057">
    <property type="entry name" value="Homeodomain-like_sf"/>
</dbReference>
<dbReference type="SUPFAM" id="SSF46689">
    <property type="entry name" value="Homeodomain-like"/>
    <property type="match status" value="1"/>
</dbReference>
<keyword evidence="4" id="KW-0804">Transcription</keyword>
<evidence type="ECO:0000313" key="6">
    <source>
        <dbReference type="EMBL" id="RKT50810.1"/>
    </source>
</evidence>
<dbReference type="GO" id="GO:0003700">
    <property type="term" value="F:DNA-binding transcription factor activity"/>
    <property type="evidence" value="ECO:0007669"/>
    <property type="project" value="InterPro"/>
</dbReference>
<dbReference type="Pfam" id="PF02311">
    <property type="entry name" value="AraC_binding"/>
    <property type="match status" value="1"/>
</dbReference>
<dbReference type="PANTHER" id="PTHR11019:SF199">
    <property type="entry name" value="HTH-TYPE TRANSCRIPTIONAL REGULATOR NIMR"/>
    <property type="match status" value="1"/>
</dbReference>
<comment type="caution">
    <text evidence="6">The sequence shown here is derived from an EMBL/GenBank/DDBJ whole genome shotgun (WGS) entry which is preliminary data.</text>
</comment>
<evidence type="ECO:0000256" key="3">
    <source>
        <dbReference type="ARBA" id="ARBA00023125"/>
    </source>
</evidence>
<gene>
    <name evidence="6" type="ORF">DFR40_2745</name>
</gene>
<dbReference type="RefSeq" id="WP_121459032.1">
    <property type="nucleotide sequence ID" value="NZ_RBXP01000017.1"/>
</dbReference>
<dbReference type="CDD" id="cd06124">
    <property type="entry name" value="cupin_NimR-like_N"/>
    <property type="match status" value="1"/>
</dbReference>
<dbReference type="InterPro" id="IPR014710">
    <property type="entry name" value="RmlC-like_jellyroll"/>
</dbReference>
<dbReference type="GO" id="GO:0043565">
    <property type="term" value="F:sequence-specific DNA binding"/>
    <property type="evidence" value="ECO:0007669"/>
    <property type="project" value="InterPro"/>
</dbReference>
<organism evidence="6 7">
    <name type="scientific">Azonexus fungiphilus</name>
    <dbReference type="NCBI Taxonomy" id="146940"/>
    <lineage>
        <taxon>Bacteria</taxon>
        <taxon>Pseudomonadati</taxon>
        <taxon>Pseudomonadota</taxon>
        <taxon>Betaproteobacteria</taxon>
        <taxon>Rhodocyclales</taxon>
        <taxon>Azonexaceae</taxon>
        <taxon>Azonexus</taxon>
    </lineage>
</organism>
<dbReference type="SMART" id="SM00342">
    <property type="entry name" value="HTH_ARAC"/>
    <property type="match status" value="1"/>
</dbReference>
<keyword evidence="1" id="KW-0678">Repressor</keyword>